<evidence type="ECO:0008006" key="13">
    <source>
        <dbReference type="Google" id="ProtNLM"/>
    </source>
</evidence>
<evidence type="ECO:0000256" key="1">
    <source>
        <dbReference type="ARBA" id="ARBA00004370"/>
    </source>
</evidence>
<evidence type="ECO:0000256" key="10">
    <source>
        <dbReference type="SAM" id="Coils"/>
    </source>
</evidence>
<dbReference type="PANTHER" id="PTHR30203:SF20">
    <property type="entry name" value="MULTIDRUG RESISTANCE OUTER MEMBRANE PROTEIN MDTP-RELATED"/>
    <property type="match status" value="1"/>
</dbReference>
<evidence type="ECO:0000256" key="6">
    <source>
        <dbReference type="ARBA" id="ARBA00023136"/>
    </source>
</evidence>
<dbReference type="Gene3D" id="2.20.200.10">
    <property type="entry name" value="Outer membrane efflux proteins (OEP)"/>
    <property type="match status" value="1"/>
</dbReference>
<dbReference type="PANTHER" id="PTHR30203">
    <property type="entry name" value="OUTER MEMBRANE CATION EFFLUX PROTEIN"/>
    <property type="match status" value="1"/>
</dbReference>
<evidence type="ECO:0000256" key="8">
    <source>
        <dbReference type="ARBA" id="ARBA00023288"/>
    </source>
</evidence>
<evidence type="ECO:0000256" key="5">
    <source>
        <dbReference type="ARBA" id="ARBA00022729"/>
    </source>
</evidence>
<keyword evidence="3 9" id="KW-1134">Transmembrane beta strand</keyword>
<dbReference type="EMBL" id="CP014060">
    <property type="protein sequence ID" value="AMG39590.2"/>
    <property type="molecule type" value="Genomic_DNA"/>
</dbReference>
<dbReference type="InterPro" id="IPR003423">
    <property type="entry name" value="OMP_efflux"/>
</dbReference>
<proteinExistence type="inferred from homology"/>
<comment type="similarity">
    <text evidence="2 9">Belongs to the outer membrane factor (OMF) (TC 1.B.17) family.</text>
</comment>
<dbReference type="GO" id="GO:0015562">
    <property type="term" value="F:efflux transmembrane transporter activity"/>
    <property type="evidence" value="ECO:0007669"/>
    <property type="project" value="InterPro"/>
</dbReference>
<feature type="coiled-coil region" evidence="10">
    <location>
        <begin position="217"/>
        <end position="282"/>
    </location>
</feature>
<protein>
    <recommendedName>
        <fullName evidence="13">Multidrug resistance outer membrane protein MdtP</fullName>
    </recommendedName>
</protein>
<comment type="subcellular location">
    <subcellularLocation>
        <location evidence="9">Cell membrane</location>
        <topology evidence="9">Lipid-anchor</topology>
    </subcellularLocation>
    <subcellularLocation>
        <location evidence="1">Membrane</location>
    </subcellularLocation>
</comment>
<organism evidence="11 12">
    <name type="scientific">Alcaligenes xylosoxydans xylosoxydans</name>
    <name type="common">Achromobacter xylosoxidans</name>
    <dbReference type="NCBI Taxonomy" id="85698"/>
    <lineage>
        <taxon>Bacteria</taxon>
        <taxon>Pseudomonadati</taxon>
        <taxon>Pseudomonadota</taxon>
        <taxon>Betaproteobacteria</taxon>
        <taxon>Burkholderiales</taxon>
        <taxon>Alcaligenaceae</taxon>
        <taxon>Achromobacter</taxon>
    </lineage>
</organism>
<evidence type="ECO:0000313" key="11">
    <source>
        <dbReference type="EMBL" id="AMG39590.2"/>
    </source>
</evidence>
<dbReference type="GO" id="GO:0005886">
    <property type="term" value="C:plasma membrane"/>
    <property type="evidence" value="ECO:0007669"/>
    <property type="project" value="UniProtKB-SubCell"/>
</dbReference>
<keyword evidence="8 9" id="KW-0449">Lipoprotein</keyword>
<evidence type="ECO:0000256" key="2">
    <source>
        <dbReference type="ARBA" id="ARBA00007613"/>
    </source>
</evidence>
<dbReference type="Proteomes" id="UP000060602">
    <property type="component" value="Chromosome"/>
</dbReference>
<evidence type="ECO:0000256" key="3">
    <source>
        <dbReference type="ARBA" id="ARBA00022452"/>
    </source>
</evidence>
<gene>
    <name evidence="11" type="ORF">AL504_28480</name>
</gene>
<evidence type="ECO:0000256" key="4">
    <source>
        <dbReference type="ARBA" id="ARBA00022692"/>
    </source>
</evidence>
<keyword evidence="7 9" id="KW-0564">Palmitate</keyword>
<dbReference type="AlphaFoldDB" id="A0A109XY55"/>
<sequence>MAASSTRKHAMIHSTRYRPAGRARLRHAPLAAALAALISVAGCASHGGLRPAGKPLDPATLDAGRDIAAAVRDTSDDGAPWWRAWGDAQLDRLMADAQRQAPGIRAAQARLRQAEAVVGSADAARRPTLDASATVTADRYPGHYTYGAPYADNTGGSGSLLASLRLRLDVWGKWRALADAARLDADGAALAHADAQLALQQGIAAAYLRLDAAFRLHQLALQQRERLRQALDLHQARRQAGLGSDAPVADARSRLAQLDAQVEQLDREIARQRHALAALAGQAPGYADALNRPQLALRADPALPAALPARLLGLRPDVLAQRKRLEAADRRIDAAKAEFYPDIDLKAFAGLQSLGLSHLLQGNSLAAGTGPALTLPIFDGGRLRAGLQDRIAGYDLAVADYDATVVRALQEVADGLAGLAQARAQRHAARVSLREAATLARLQAVRASRGLSARQDEIDTDLARLRADSALAAADLDLGLAQTALAGALGGRWSPSQSSDNEALK</sequence>
<dbReference type="SUPFAM" id="SSF56954">
    <property type="entry name" value="Outer membrane efflux proteins (OEP)"/>
    <property type="match status" value="1"/>
</dbReference>
<keyword evidence="5" id="KW-0732">Signal</keyword>
<evidence type="ECO:0000256" key="9">
    <source>
        <dbReference type="RuleBase" id="RU362097"/>
    </source>
</evidence>
<keyword evidence="4 9" id="KW-0812">Transmembrane</keyword>
<dbReference type="InterPro" id="IPR010131">
    <property type="entry name" value="MdtP/NodT-like"/>
</dbReference>
<evidence type="ECO:0000313" key="12">
    <source>
        <dbReference type="Proteomes" id="UP000060602"/>
    </source>
</evidence>
<dbReference type="NCBIfam" id="TIGR01845">
    <property type="entry name" value="outer_NodT"/>
    <property type="match status" value="1"/>
</dbReference>
<accession>A0A109XY55</accession>
<keyword evidence="10" id="KW-0175">Coiled coil</keyword>
<reference evidence="12" key="1">
    <citation type="submission" date="2015-12" db="EMBL/GenBank/DDBJ databases">
        <title>FDA dAtabase for Regulatory Grade micrObial Sequences (FDA-ARGOS): Supporting development and validation of Infectious Disease Dx tests.</title>
        <authorList>
            <person name="Case J."/>
            <person name="Tallon L."/>
            <person name="Sadzewicz L."/>
            <person name="Sengamalay N."/>
            <person name="Ott S."/>
            <person name="Godinez A."/>
            <person name="Nagaraj S."/>
            <person name="Nadendla S."/>
            <person name="Sichtig H."/>
        </authorList>
    </citation>
    <scope>NUCLEOTIDE SEQUENCE [LARGE SCALE GENOMIC DNA]</scope>
    <source>
        <strain evidence="12">FDAARGOS_147</strain>
    </source>
</reference>
<keyword evidence="6 9" id="KW-0472">Membrane</keyword>
<dbReference type="Gene3D" id="1.20.1600.10">
    <property type="entry name" value="Outer membrane efflux proteins (OEP)"/>
    <property type="match status" value="1"/>
</dbReference>
<evidence type="ECO:0000256" key="7">
    <source>
        <dbReference type="ARBA" id="ARBA00023139"/>
    </source>
</evidence>
<name>A0A109XY55_ALCXX</name>
<dbReference type="Pfam" id="PF02321">
    <property type="entry name" value="OEP"/>
    <property type="match status" value="2"/>
</dbReference>